<dbReference type="Proteomes" id="UP001328107">
    <property type="component" value="Unassembled WGS sequence"/>
</dbReference>
<dbReference type="EMBL" id="BTRK01000003">
    <property type="protein sequence ID" value="GMR43158.1"/>
    <property type="molecule type" value="Genomic_DNA"/>
</dbReference>
<name>A0AAN5C9Q1_9BILA</name>
<proteinExistence type="predicted"/>
<keyword evidence="2" id="KW-1185">Reference proteome</keyword>
<organism evidence="1 2">
    <name type="scientific">Pristionchus mayeri</name>
    <dbReference type="NCBI Taxonomy" id="1317129"/>
    <lineage>
        <taxon>Eukaryota</taxon>
        <taxon>Metazoa</taxon>
        <taxon>Ecdysozoa</taxon>
        <taxon>Nematoda</taxon>
        <taxon>Chromadorea</taxon>
        <taxon>Rhabditida</taxon>
        <taxon>Rhabditina</taxon>
        <taxon>Diplogasteromorpha</taxon>
        <taxon>Diplogasteroidea</taxon>
        <taxon>Neodiplogasteridae</taxon>
        <taxon>Pristionchus</taxon>
    </lineage>
</organism>
<evidence type="ECO:0000313" key="2">
    <source>
        <dbReference type="Proteomes" id="UP001328107"/>
    </source>
</evidence>
<gene>
    <name evidence="1" type="ORF">PMAYCL1PPCAC_13353</name>
</gene>
<comment type="caution">
    <text evidence="1">The sequence shown here is derived from an EMBL/GenBank/DDBJ whole genome shotgun (WGS) entry which is preliminary data.</text>
</comment>
<reference evidence="2" key="1">
    <citation type="submission" date="2022-10" db="EMBL/GenBank/DDBJ databases">
        <title>Genome assembly of Pristionchus species.</title>
        <authorList>
            <person name="Yoshida K."/>
            <person name="Sommer R.J."/>
        </authorList>
    </citation>
    <scope>NUCLEOTIDE SEQUENCE [LARGE SCALE GENOMIC DNA]</scope>
    <source>
        <strain evidence="2">RS5460</strain>
    </source>
</reference>
<sequence>MQVDHENRGSAVSRKRQWADIEPLEYSKDLISQLPNELKWEIISLVVDSIQDINLVCKSWKLMVDDWAIPCNFTEIDKIAFREFHTRVSFDLPFDQVGCVGLQSILCTKVKEVVIGDKSIACAGSHYFDAVQGLMKDVKEIECLTFSRDTIYEANAMVLTKKLQTVF</sequence>
<protein>
    <recommendedName>
        <fullName evidence="3">F-box domain-containing protein</fullName>
    </recommendedName>
</protein>
<accession>A0AAN5C9Q1</accession>
<dbReference type="AlphaFoldDB" id="A0AAN5C9Q1"/>
<evidence type="ECO:0008006" key="3">
    <source>
        <dbReference type="Google" id="ProtNLM"/>
    </source>
</evidence>
<evidence type="ECO:0000313" key="1">
    <source>
        <dbReference type="EMBL" id="GMR43158.1"/>
    </source>
</evidence>